<dbReference type="EMBL" id="CP034346">
    <property type="protein sequence ID" value="AZS13483.1"/>
    <property type="molecule type" value="Genomic_DNA"/>
</dbReference>
<keyword evidence="4" id="KW-1185">Reference proteome</keyword>
<dbReference type="Pfam" id="PF13559">
    <property type="entry name" value="DUF4129"/>
    <property type="match status" value="1"/>
</dbReference>
<keyword evidence="1" id="KW-1133">Transmembrane helix</keyword>
<feature type="transmembrane region" description="Helical" evidence="1">
    <location>
        <begin position="44"/>
        <end position="64"/>
    </location>
</feature>
<dbReference type="RefSeq" id="WP_126995198.1">
    <property type="nucleotide sequence ID" value="NZ_CP034346.1"/>
</dbReference>
<sequence>MENTGNAYISKTLKLCLSCLGEMVVLMPIYLAGIIILSPQYLPLAWLVILPFVSFLGVAIRSYVPVLWKKLGAAVLIGAACAAVFLSSGAAGFSPLIGLCAALFALQGMTATDRAGVAKLYWYGVALYFVAGIVYSSVALLRGELGLITWFGVGCLAIALFITNHEYLRYTTLSDHSPLPRGIRRHNTLFIVIILGLVVLLAAGAGRWIGNLLLKFVRYVFAWLTRSSGEPKELEPEEVQEPPAMFFPGEVQKPGLLSQILDILFYVIGGAVIAAMIGFALYWLYKNAGGFWKRSIDRLIALLRRQDLAGENKGYRDEEISIFSWEERKQRLGNWRTVLSRFGRRQERYEDMHSNQERVRFLYRRFLLARRSEGCELKPGLTPLEMAQDIQRHDDNEKKDQRGKPRQAAHKTAIEPLIKLYYRVRYGGQEPDDEEVADIRRMLNL</sequence>
<feature type="transmembrane region" description="Helical" evidence="1">
    <location>
        <begin position="147"/>
        <end position="168"/>
    </location>
</feature>
<name>A0A3Q9I9R6_9BACL</name>
<dbReference type="InterPro" id="IPR025403">
    <property type="entry name" value="TgpA-like_C"/>
</dbReference>
<feature type="transmembrane region" description="Helical" evidence="1">
    <location>
        <begin position="189"/>
        <end position="209"/>
    </location>
</feature>
<feature type="transmembrane region" description="Helical" evidence="1">
    <location>
        <begin position="263"/>
        <end position="285"/>
    </location>
</feature>
<evidence type="ECO:0000313" key="4">
    <source>
        <dbReference type="Proteomes" id="UP000270678"/>
    </source>
</evidence>
<dbReference type="OrthoDB" id="2663086at2"/>
<dbReference type="KEGG" id="plut:EI981_02670"/>
<gene>
    <name evidence="3" type="ORF">EI981_02670</name>
</gene>
<evidence type="ECO:0000313" key="3">
    <source>
        <dbReference type="EMBL" id="AZS13483.1"/>
    </source>
</evidence>
<evidence type="ECO:0000256" key="1">
    <source>
        <dbReference type="SAM" id="Phobius"/>
    </source>
</evidence>
<keyword evidence="1" id="KW-0472">Membrane</keyword>
<accession>A0A3Q9I9R6</accession>
<feature type="domain" description="Protein-glutamine gamma-glutamyltransferase-like C-terminal" evidence="2">
    <location>
        <begin position="362"/>
        <end position="442"/>
    </location>
</feature>
<organism evidence="3 4">
    <name type="scientific">Paenibacillus lutimineralis</name>
    <dbReference type="NCBI Taxonomy" id="2707005"/>
    <lineage>
        <taxon>Bacteria</taxon>
        <taxon>Bacillati</taxon>
        <taxon>Bacillota</taxon>
        <taxon>Bacilli</taxon>
        <taxon>Bacillales</taxon>
        <taxon>Paenibacillaceae</taxon>
        <taxon>Paenibacillus</taxon>
    </lineage>
</organism>
<dbReference type="AlphaFoldDB" id="A0A3Q9I9R6"/>
<feature type="transmembrane region" description="Helical" evidence="1">
    <location>
        <begin position="12"/>
        <end position="38"/>
    </location>
</feature>
<keyword evidence="1" id="KW-0812">Transmembrane</keyword>
<proteinExistence type="predicted"/>
<dbReference type="Proteomes" id="UP000270678">
    <property type="component" value="Chromosome"/>
</dbReference>
<reference evidence="4" key="1">
    <citation type="submission" date="2018-12" db="EMBL/GenBank/DDBJ databases">
        <title>Complete genome sequence of Paenibacillus sp. MBLB1234.</title>
        <authorList>
            <person name="Nam Y.-D."/>
            <person name="Kang J."/>
            <person name="Chung W.-H."/>
            <person name="Park Y.S."/>
        </authorList>
    </citation>
    <scope>NUCLEOTIDE SEQUENCE [LARGE SCALE GENOMIC DNA]</scope>
    <source>
        <strain evidence="4">MBLB1234</strain>
    </source>
</reference>
<protein>
    <submittedName>
        <fullName evidence="3">DUF4129 domain-containing protein</fullName>
    </submittedName>
</protein>
<feature type="transmembrane region" description="Helical" evidence="1">
    <location>
        <begin position="120"/>
        <end position="141"/>
    </location>
</feature>
<evidence type="ECO:0000259" key="2">
    <source>
        <dbReference type="Pfam" id="PF13559"/>
    </source>
</evidence>